<reference key="1">
    <citation type="submission" date="2019-01" db="UniProtKB">
        <authorList>
            <consortium name="RefSeq"/>
        </authorList>
    </citation>
    <scope>IDENTIFICATION</scope>
</reference>
<evidence type="ECO:0000259" key="10">
    <source>
        <dbReference type="Pfam" id="PF08547"/>
    </source>
</evidence>
<comment type="similarity">
    <text evidence="2">Belongs to the CIA30 family.</text>
</comment>
<dbReference type="Pfam" id="PF08547">
    <property type="entry name" value="CIA30"/>
    <property type="match status" value="1"/>
</dbReference>
<dbReference type="AlphaFoldDB" id="A0A3Q7Q0W5"/>
<evidence type="ECO:0000256" key="7">
    <source>
        <dbReference type="ARBA" id="ARBA00031882"/>
    </source>
</evidence>
<dbReference type="RefSeq" id="XP_025739598.1">
    <property type="nucleotide sequence ID" value="XM_025883813.1"/>
</dbReference>
<dbReference type="Proteomes" id="UP000286641">
    <property type="component" value="Unplaced"/>
</dbReference>
<feature type="compositionally biased region" description="Basic and acidic residues" evidence="9">
    <location>
        <begin position="206"/>
        <end position="227"/>
    </location>
</feature>
<evidence type="ECO:0000256" key="6">
    <source>
        <dbReference type="ARBA" id="ARBA00029396"/>
    </source>
</evidence>
<dbReference type="InParanoid" id="A0A3Q7Q0W5"/>
<dbReference type="GeneID" id="112832963"/>
<keyword evidence="4" id="KW-0496">Mitochondrion</keyword>
<keyword evidence="5" id="KW-0143">Chaperone</keyword>
<protein>
    <recommendedName>
        <fullName evidence="3">Complex I intermediate-associated protein 30, mitochondrial</fullName>
    </recommendedName>
    <alternativeName>
        <fullName evidence="7">NADH dehydrogenase [ubiquinone] 1 alpha subcomplex assembly factor 1</fullName>
    </alternativeName>
</protein>
<reference evidence="12" key="2">
    <citation type="submission" date="2025-08" db="UniProtKB">
        <authorList>
            <consortium name="RefSeq"/>
        </authorList>
    </citation>
    <scope>IDENTIFICATION</scope>
    <source>
        <tissue evidence="12">Blood</tissue>
    </source>
</reference>
<evidence type="ECO:0000313" key="12">
    <source>
        <dbReference type="RefSeq" id="XP_025739598.1"/>
    </source>
</evidence>
<dbReference type="CTD" id="51103"/>
<feature type="region of interest" description="Disordered" evidence="9">
    <location>
        <begin position="193"/>
        <end position="227"/>
    </location>
</feature>
<evidence type="ECO:0000313" key="11">
    <source>
        <dbReference type="Proteomes" id="UP000286641"/>
    </source>
</evidence>
<dbReference type="GO" id="GO:0006120">
    <property type="term" value="P:mitochondrial electron transport, NADH to ubiquinone"/>
    <property type="evidence" value="ECO:0007669"/>
    <property type="project" value="TreeGrafter"/>
</dbReference>
<evidence type="ECO:0000256" key="8">
    <source>
        <dbReference type="ARBA" id="ARBA00047124"/>
    </source>
</evidence>
<dbReference type="SUPFAM" id="SSF49785">
    <property type="entry name" value="Galactose-binding domain-like"/>
    <property type="match status" value="1"/>
</dbReference>
<dbReference type="GO" id="GO:0005739">
    <property type="term" value="C:mitochondrion"/>
    <property type="evidence" value="ECO:0007669"/>
    <property type="project" value="UniProtKB-SubCell"/>
</dbReference>
<dbReference type="InterPro" id="IPR013857">
    <property type="entry name" value="NADH-UbQ_OxRdtase-assoc_prot30"/>
</dbReference>
<organism evidence="11 12">
    <name type="scientific">Callorhinus ursinus</name>
    <name type="common">Northern fur seal</name>
    <dbReference type="NCBI Taxonomy" id="34884"/>
    <lineage>
        <taxon>Eukaryota</taxon>
        <taxon>Metazoa</taxon>
        <taxon>Chordata</taxon>
        <taxon>Craniata</taxon>
        <taxon>Vertebrata</taxon>
        <taxon>Euteleostomi</taxon>
        <taxon>Mammalia</taxon>
        <taxon>Eutheria</taxon>
        <taxon>Laurasiatheria</taxon>
        <taxon>Carnivora</taxon>
        <taxon>Caniformia</taxon>
        <taxon>Pinnipedia</taxon>
        <taxon>Otariidae</taxon>
        <taxon>Callorhinus</taxon>
    </lineage>
</organism>
<feature type="region of interest" description="Disordered" evidence="9">
    <location>
        <begin position="74"/>
        <end position="114"/>
    </location>
</feature>
<feature type="region of interest" description="Disordered" evidence="9">
    <location>
        <begin position="1"/>
        <end position="44"/>
    </location>
</feature>
<gene>
    <name evidence="12" type="primary">NDUFAF1</name>
</gene>
<evidence type="ECO:0000256" key="3">
    <source>
        <dbReference type="ARBA" id="ARBA00020004"/>
    </source>
</evidence>
<comment type="function">
    <text evidence="6">As part of the MCIA complex, involved in the assembly of the mitochondrial complex I.</text>
</comment>
<comment type="subunit">
    <text evidence="8">Part of the mitochondrial complex I assembly/MCIA complex that comprises at least the core subunits TMEM126B, NDUFAF1, ECSIT and ACAD9 and complement subunits such as COA1 and TMEM186. Interacts with ECSIT. Interacts with ACAD9. At early stages of complex I assembly, it is found in intermediate subcomplexes that contain different subunits including NDUFB6, NDUFA6, NDUFA9, NDUFS3, NDUFS7, ND1, ND2 and ND3. Interacts with TMEM70 and TMEM242.</text>
</comment>
<evidence type="ECO:0000256" key="1">
    <source>
        <dbReference type="ARBA" id="ARBA00004173"/>
    </source>
</evidence>
<dbReference type="GO" id="GO:0032981">
    <property type="term" value="P:mitochondrial respiratory chain complex I assembly"/>
    <property type="evidence" value="ECO:0007669"/>
    <property type="project" value="TreeGrafter"/>
</dbReference>
<feature type="domain" description="NADH:ubiquinone oxidoreductase intermediate-associated protein 30" evidence="10">
    <location>
        <begin position="276"/>
        <end position="449"/>
    </location>
</feature>
<accession>A0A3Q7Q0W5</accession>
<dbReference type="PANTHER" id="PTHR13194">
    <property type="entry name" value="COMPLEX I INTERMEDIATE-ASSOCIATED PROTEIN 30"/>
    <property type="match status" value="1"/>
</dbReference>
<comment type="subcellular location">
    <subcellularLocation>
        <location evidence="1">Mitochondrion</location>
    </subcellularLocation>
</comment>
<sequence>MRGGDGSLKEGCRKGRSLSKFSSTFSHRTEKIRRGGSRALWEASRPKASIRRTPGTSLLCSRLYLGRNSLAPRLGSAPDRKSRWTHRRKAEYPVGKSGDPGGSRSRAPAERPAGASGLWGATALAGGIGLFAEASFPRSPGRNLHLDFYLTMALVHRFLNGAYIFRHCPKPSASCPFLGTRFADYCSSSLQKPVAAPGKTSSQRNSEGDLQGHHQREVALDITSPEEKPEVSFDKAIKDEIKDHFRRLKDDLVNHWIGPEGRPLHEVLLEQAKVVWQFRGKEDLDKWIVTSDKTIGGRSEVFLKMGKNNQSALLYGTLSSEAPKDGESGRSGYCAMVARSPRGPFERKRAYDWSQFNTLYLRVRGDGRPWMVNIREDTDIIQRKNQMYSYFMFTRGGPYWQEVKIPFSKFFFSNQGRIRDAQYQLLLDKISSIGFTLADKVDGPFFLEIDFIGVFTDPAHTEEFAYENSPELNPRLFK</sequence>
<name>A0A3Q7Q0W5_CALUR</name>
<evidence type="ECO:0000256" key="5">
    <source>
        <dbReference type="ARBA" id="ARBA00023186"/>
    </source>
</evidence>
<evidence type="ECO:0000256" key="9">
    <source>
        <dbReference type="SAM" id="MobiDB-lite"/>
    </source>
</evidence>
<dbReference type="GO" id="GO:0051082">
    <property type="term" value="F:unfolded protein binding"/>
    <property type="evidence" value="ECO:0007669"/>
    <property type="project" value="TreeGrafter"/>
</dbReference>
<dbReference type="Gene3D" id="2.60.120.430">
    <property type="entry name" value="Galactose-binding lectin"/>
    <property type="match status" value="1"/>
</dbReference>
<evidence type="ECO:0000256" key="4">
    <source>
        <dbReference type="ARBA" id="ARBA00023128"/>
    </source>
</evidence>
<keyword evidence="11" id="KW-1185">Reference proteome</keyword>
<dbReference type="PANTHER" id="PTHR13194:SF18">
    <property type="entry name" value="COMPLEX I INTERMEDIATE-ASSOCIATED PROTEIN 30, MITOCHONDRIAL"/>
    <property type="match status" value="1"/>
</dbReference>
<evidence type="ECO:0000256" key="2">
    <source>
        <dbReference type="ARBA" id="ARBA00007884"/>
    </source>
</evidence>
<dbReference type="InterPro" id="IPR008979">
    <property type="entry name" value="Galactose-bd-like_sf"/>
</dbReference>
<dbReference type="InterPro" id="IPR039131">
    <property type="entry name" value="NDUFAF1"/>
</dbReference>
<proteinExistence type="inferred from homology"/>